<organism evidence="9 10">
    <name type="scientific">Neolewinella agarilytica</name>
    <dbReference type="NCBI Taxonomy" id="478744"/>
    <lineage>
        <taxon>Bacteria</taxon>
        <taxon>Pseudomonadati</taxon>
        <taxon>Bacteroidota</taxon>
        <taxon>Saprospiria</taxon>
        <taxon>Saprospirales</taxon>
        <taxon>Lewinellaceae</taxon>
        <taxon>Neolewinella</taxon>
    </lineage>
</organism>
<dbReference type="SUPFAM" id="SSF56349">
    <property type="entry name" value="DNA breaking-rejoining enzymes"/>
    <property type="match status" value="1"/>
</dbReference>
<proteinExistence type="inferred from homology"/>
<dbReference type="Pfam" id="PF21338">
    <property type="entry name" value="Top1B_N_bact"/>
    <property type="match status" value="1"/>
</dbReference>
<accession>A0A1H9MP19</accession>
<keyword evidence="4" id="KW-0799">Topoisomerase</keyword>
<dbReference type="GO" id="GO:0003917">
    <property type="term" value="F:DNA topoisomerase type I (single strand cut, ATP-independent) activity"/>
    <property type="evidence" value="ECO:0007669"/>
    <property type="project" value="UniProtKB-EC"/>
</dbReference>
<evidence type="ECO:0000259" key="7">
    <source>
        <dbReference type="Pfam" id="PF01028"/>
    </source>
</evidence>
<dbReference type="InterPro" id="IPR049331">
    <property type="entry name" value="Top1B_N_bact"/>
</dbReference>
<dbReference type="InterPro" id="IPR001631">
    <property type="entry name" value="TopoI"/>
</dbReference>
<keyword evidence="5" id="KW-0238">DNA-binding</keyword>
<evidence type="ECO:0000313" key="9">
    <source>
        <dbReference type="EMBL" id="SER25388.1"/>
    </source>
</evidence>
<dbReference type="SUPFAM" id="SSF55869">
    <property type="entry name" value="DNA topoisomerase I domain"/>
    <property type="match status" value="1"/>
</dbReference>
<feature type="domain" description="DNA topoisomerase I catalytic core eukaryotic-type" evidence="7">
    <location>
        <begin position="98"/>
        <end position="269"/>
    </location>
</feature>
<dbReference type="GO" id="GO:0003677">
    <property type="term" value="F:DNA binding"/>
    <property type="evidence" value="ECO:0007669"/>
    <property type="project" value="UniProtKB-KW"/>
</dbReference>
<dbReference type="Gene3D" id="3.30.66.10">
    <property type="entry name" value="DNA topoisomerase I domain"/>
    <property type="match status" value="1"/>
</dbReference>
<keyword evidence="6 9" id="KW-0413">Isomerase</keyword>
<protein>
    <recommendedName>
        <fullName evidence="3">DNA topoisomerase</fullName>
        <ecNumber evidence="3">5.6.2.1</ecNumber>
    </recommendedName>
</protein>
<dbReference type="InterPro" id="IPR013500">
    <property type="entry name" value="TopoI_cat_euk"/>
</dbReference>
<comment type="similarity">
    <text evidence="2">Belongs to the type IB topoisomerase family.</text>
</comment>
<gene>
    <name evidence="9" type="ORF">SAMN05444359_13046</name>
</gene>
<dbReference type="Pfam" id="PF01028">
    <property type="entry name" value="Topoisom_I"/>
    <property type="match status" value="1"/>
</dbReference>
<feature type="domain" description="DNA topoisomerase IB N-terminal" evidence="8">
    <location>
        <begin position="33"/>
        <end position="81"/>
    </location>
</feature>
<dbReference type="Proteomes" id="UP000199021">
    <property type="component" value="Unassembled WGS sequence"/>
</dbReference>
<dbReference type="EMBL" id="FOFB01000030">
    <property type="protein sequence ID" value="SER25388.1"/>
    <property type="molecule type" value="Genomic_DNA"/>
</dbReference>
<comment type="catalytic activity">
    <reaction evidence="1">
        <text>ATP-independent breakage of single-stranded DNA, followed by passage and rejoining.</text>
        <dbReference type="EC" id="5.6.2.1"/>
    </reaction>
</comment>
<sequence length="347" mass="39357">MGNVAKHPQLDVPNLIHVSDDQPGWSRKPLRDGFCYIREDGSAIKDKLIIDRLDTLAIPPAWTDVWICPLENGHLLSTGRDAAGRKQYRYHPDWLAYQQLNKFSKLVEFAAALPDARKKIRYIISDSSRGWDRKRVVALAIALMDETAMRVGNRTYRKKNGTIGLTTLRRKHLETDGGELHFEYVGKSGVEREVDLDNPTLVRLINNVSELPGYQIFRYRGEDGRMHNIDSADVNELVRELTGAEFSSKFFRTWAGTAAAVREYWELSEETKGSLPERADLRVIERTAEYLGNTVAICREYYIHPAVMNAIIKQELPGADTVSAAMEKKFDGEFDAEEITAFFVCSG</sequence>
<dbReference type="AlphaFoldDB" id="A0A1H9MP19"/>
<evidence type="ECO:0000256" key="6">
    <source>
        <dbReference type="ARBA" id="ARBA00023235"/>
    </source>
</evidence>
<reference evidence="10" key="1">
    <citation type="submission" date="2016-10" db="EMBL/GenBank/DDBJ databases">
        <authorList>
            <person name="Varghese N."/>
            <person name="Submissions S."/>
        </authorList>
    </citation>
    <scope>NUCLEOTIDE SEQUENCE [LARGE SCALE GENOMIC DNA]</scope>
    <source>
        <strain evidence="10">DSM 24740</strain>
    </source>
</reference>
<dbReference type="OrthoDB" id="9778962at2"/>
<dbReference type="InterPro" id="IPR011010">
    <property type="entry name" value="DNA_brk_join_enz"/>
</dbReference>
<dbReference type="PROSITE" id="PS52038">
    <property type="entry name" value="TOPO_IB_2"/>
    <property type="match status" value="1"/>
</dbReference>
<evidence type="ECO:0000256" key="5">
    <source>
        <dbReference type="ARBA" id="ARBA00023125"/>
    </source>
</evidence>
<name>A0A1H9MP19_9BACT</name>
<evidence type="ECO:0000256" key="1">
    <source>
        <dbReference type="ARBA" id="ARBA00000213"/>
    </source>
</evidence>
<dbReference type="GO" id="GO:0006265">
    <property type="term" value="P:DNA topological change"/>
    <property type="evidence" value="ECO:0007669"/>
    <property type="project" value="InterPro"/>
</dbReference>
<dbReference type="STRING" id="478744.SAMN05444359_13046"/>
<evidence type="ECO:0000256" key="4">
    <source>
        <dbReference type="ARBA" id="ARBA00023029"/>
    </source>
</evidence>
<dbReference type="Gene3D" id="1.10.132.120">
    <property type="match status" value="1"/>
</dbReference>
<evidence type="ECO:0000256" key="3">
    <source>
        <dbReference type="ARBA" id="ARBA00012891"/>
    </source>
</evidence>
<keyword evidence="10" id="KW-1185">Reference proteome</keyword>
<dbReference type="Gene3D" id="3.90.15.10">
    <property type="entry name" value="Topoisomerase I, Chain A, domain 3"/>
    <property type="match status" value="1"/>
</dbReference>
<dbReference type="PRINTS" id="PR00416">
    <property type="entry name" value="EUTPISMRASEI"/>
</dbReference>
<evidence type="ECO:0000259" key="8">
    <source>
        <dbReference type="Pfam" id="PF21338"/>
    </source>
</evidence>
<dbReference type="InterPro" id="IPR035447">
    <property type="entry name" value="DNA_topo_I_N_sf"/>
</dbReference>
<evidence type="ECO:0000313" key="10">
    <source>
        <dbReference type="Proteomes" id="UP000199021"/>
    </source>
</evidence>
<dbReference type="InParanoid" id="A0A1H9MP19"/>
<dbReference type="EC" id="5.6.2.1" evidence="3"/>
<dbReference type="InterPro" id="IPR014711">
    <property type="entry name" value="TopoI_cat_a-hlx-sub_euk"/>
</dbReference>
<dbReference type="RefSeq" id="WP_090172440.1">
    <property type="nucleotide sequence ID" value="NZ_FOFB01000030.1"/>
</dbReference>
<evidence type="ECO:0000256" key="2">
    <source>
        <dbReference type="ARBA" id="ARBA00006645"/>
    </source>
</evidence>